<evidence type="ECO:0000313" key="2">
    <source>
        <dbReference type="EMBL" id="KAF2210039.1"/>
    </source>
</evidence>
<dbReference type="AlphaFoldDB" id="A0A6A6F9H1"/>
<reference evidence="2" key="1">
    <citation type="journal article" date="2020" name="Stud. Mycol.">
        <title>101 Dothideomycetes genomes: a test case for predicting lifestyles and emergence of pathogens.</title>
        <authorList>
            <person name="Haridas S."/>
            <person name="Albert R."/>
            <person name="Binder M."/>
            <person name="Bloem J."/>
            <person name="Labutti K."/>
            <person name="Salamov A."/>
            <person name="Andreopoulos B."/>
            <person name="Baker S."/>
            <person name="Barry K."/>
            <person name="Bills G."/>
            <person name="Bluhm B."/>
            <person name="Cannon C."/>
            <person name="Castanera R."/>
            <person name="Culley D."/>
            <person name="Daum C."/>
            <person name="Ezra D."/>
            <person name="Gonzalez J."/>
            <person name="Henrissat B."/>
            <person name="Kuo A."/>
            <person name="Liang C."/>
            <person name="Lipzen A."/>
            <person name="Lutzoni F."/>
            <person name="Magnuson J."/>
            <person name="Mondo S."/>
            <person name="Nolan M."/>
            <person name="Ohm R."/>
            <person name="Pangilinan J."/>
            <person name="Park H.-J."/>
            <person name="Ramirez L."/>
            <person name="Alfaro M."/>
            <person name="Sun H."/>
            <person name="Tritt A."/>
            <person name="Yoshinaga Y."/>
            <person name="Zwiers L.-H."/>
            <person name="Turgeon B."/>
            <person name="Goodwin S."/>
            <person name="Spatafora J."/>
            <person name="Crous P."/>
            <person name="Grigoriev I."/>
        </authorList>
    </citation>
    <scope>NUCLEOTIDE SEQUENCE</scope>
    <source>
        <strain evidence="2">SCOH1-5</strain>
    </source>
</reference>
<accession>A0A6A6F9H1</accession>
<evidence type="ECO:0000256" key="1">
    <source>
        <dbReference type="SAM" id="MobiDB-lite"/>
    </source>
</evidence>
<feature type="region of interest" description="Disordered" evidence="1">
    <location>
        <begin position="149"/>
        <end position="171"/>
    </location>
</feature>
<sequence>MAIQHIPLTSPNTRNDKTFEEVFEASRPYGLDRSDSFQTKENTRRNSQHGSPLPPSHVFSPLLLAGVTPEPCQRCSGEGDVDKPCRFCKATGKTSEAVYCVDCDAEKNGCGNMNCDTCLGVGRLLRERRCMSCEGTGSGLKLTCGDCGGSGNSSPTSSRSGSEVSCHVIPE</sequence>
<name>A0A6A6F9H1_9PEZI</name>
<feature type="compositionally biased region" description="Low complexity" evidence="1">
    <location>
        <begin position="152"/>
        <end position="165"/>
    </location>
</feature>
<evidence type="ECO:0008006" key="4">
    <source>
        <dbReference type="Google" id="ProtNLM"/>
    </source>
</evidence>
<protein>
    <recommendedName>
        <fullName evidence="4">CR-type domain-containing protein</fullName>
    </recommendedName>
</protein>
<gene>
    <name evidence="2" type="ORF">CERZMDRAFT_99741</name>
</gene>
<evidence type="ECO:0000313" key="3">
    <source>
        <dbReference type="Proteomes" id="UP000799539"/>
    </source>
</evidence>
<dbReference type="Proteomes" id="UP000799539">
    <property type="component" value="Unassembled WGS sequence"/>
</dbReference>
<feature type="region of interest" description="Disordered" evidence="1">
    <location>
        <begin position="30"/>
        <end position="58"/>
    </location>
</feature>
<dbReference type="OrthoDB" id="10395206at2759"/>
<organism evidence="2 3">
    <name type="scientific">Cercospora zeae-maydis SCOH1-5</name>
    <dbReference type="NCBI Taxonomy" id="717836"/>
    <lineage>
        <taxon>Eukaryota</taxon>
        <taxon>Fungi</taxon>
        <taxon>Dikarya</taxon>
        <taxon>Ascomycota</taxon>
        <taxon>Pezizomycotina</taxon>
        <taxon>Dothideomycetes</taxon>
        <taxon>Dothideomycetidae</taxon>
        <taxon>Mycosphaerellales</taxon>
        <taxon>Mycosphaerellaceae</taxon>
        <taxon>Cercospora</taxon>
    </lineage>
</organism>
<dbReference type="EMBL" id="ML992683">
    <property type="protein sequence ID" value="KAF2210039.1"/>
    <property type="molecule type" value="Genomic_DNA"/>
</dbReference>
<keyword evidence="3" id="KW-1185">Reference proteome</keyword>
<proteinExistence type="predicted"/>